<evidence type="ECO:0000256" key="6">
    <source>
        <dbReference type="ARBA" id="ARBA00023136"/>
    </source>
</evidence>
<dbReference type="InterPro" id="IPR022078">
    <property type="entry name" value="CD99L2"/>
</dbReference>
<dbReference type="Proteomes" id="UP000830375">
    <property type="component" value="Unassembled WGS sequence"/>
</dbReference>
<keyword evidence="5" id="KW-1133">Transmembrane helix</keyword>
<evidence type="ECO:0000313" key="9">
    <source>
        <dbReference type="EMBL" id="KAI2668415.1"/>
    </source>
</evidence>
<proteinExistence type="inferred from homology"/>
<feature type="signal peptide" evidence="8">
    <location>
        <begin position="1"/>
        <end position="19"/>
    </location>
</feature>
<comment type="subcellular location">
    <subcellularLocation>
        <location evidence="1">Membrane</location>
        <topology evidence="1">Single-pass type I membrane protein</topology>
    </subcellularLocation>
</comment>
<feature type="region of interest" description="Disordered" evidence="7">
    <location>
        <begin position="22"/>
        <end position="138"/>
    </location>
</feature>
<keyword evidence="4 8" id="KW-0732">Signal</keyword>
<organism evidence="9 10">
    <name type="scientific">Labeo rohita</name>
    <name type="common">Indian major carp</name>
    <name type="synonym">Cyprinus rohita</name>
    <dbReference type="NCBI Taxonomy" id="84645"/>
    <lineage>
        <taxon>Eukaryota</taxon>
        <taxon>Metazoa</taxon>
        <taxon>Chordata</taxon>
        <taxon>Craniata</taxon>
        <taxon>Vertebrata</taxon>
        <taxon>Euteleostomi</taxon>
        <taxon>Actinopterygii</taxon>
        <taxon>Neopterygii</taxon>
        <taxon>Teleostei</taxon>
        <taxon>Ostariophysi</taxon>
        <taxon>Cypriniformes</taxon>
        <taxon>Cyprinidae</taxon>
        <taxon>Labeoninae</taxon>
        <taxon>Labeonini</taxon>
        <taxon>Labeo</taxon>
    </lineage>
</organism>
<name>A0ABQ8N0C0_LABRO</name>
<feature type="compositionally biased region" description="Basic and acidic residues" evidence="7">
    <location>
        <begin position="77"/>
        <end position="102"/>
    </location>
</feature>
<evidence type="ECO:0000313" key="10">
    <source>
        <dbReference type="Proteomes" id="UP000830375"/>
    </source>
</evidence>
<keyword evidence="10" id="KW-1185">Reference proteome</keyword>
<comment type="caution">
    <text evidence="9">The sequence shown here is derived from an EMBL/GenBank/DDBJ whole genome shotgun (WGS) entry which is preliminary data.</text>
</comment>
<sequence>MTSHTWILLLLASLVVTRAQVPAKPTVKPAPPKNPDSGPAKPSVKPAPPKNPDSGFDLSDAFDLGGFDLSDAFGPDTETKKPVIPPKDRGTGGGTFDDKDLVDVNEGGEYNPDGGRSGGRGGGEVHVNDQSGGGTEQPQDLNQQWLQIIKMLVDNIPGGFSVWISQFNQVVQPLLEQLQQLLNITEEKTEL</sequence>
<feature type="chain" id="PRO_5046143033" evidence="8">
    <location>
        <begin position="20"/>
        <end position="191"/>
    </location>
</feature>
<evidence type="ECO:0000256" key="8">
    <source>
        <dbReference type="SAM" id="SignalP"/>
    </source>
</evidence>
<keyword evidence="3" id="KW-0812">Transmembrane</keyword>
<keyword evidence="6" id="KW-0472">Membrane</keyword>
<evidence type="ECO:0000256" key="3">
    <source>
        <dbReference type="ARBA" id="ARBA00022692"/>
    </source>
</evidence>
<comment type="similarity">
    <text evidence="2">Belongs to the CD99 family.</text>
</comment>
<dbReference type="EMBL" id="JACTAM010000001">
    <property type="protein sequence ID" value="KAI2668415.1"/>
    <property type="molecule type" value="Genomic_DNA"/>
</dbReference>
<evidence type="ECO:0000256" key="4">
    <source>
        <dbReference type="ARBA" id="ARBA00022729"/>
    </source>
</evidence>
<evidence type="ECO:0000256" key="1">
    <source>
        <dbReference type="ARBA" id="ARBA00004479"/>
    </source>
</evidence>
<evidence type="ECO:0000256" key="5">
    <source>
        <dbReference type="ARBA" id="ARBA00022989"/>
    </source>
</evidence>
<accession>A0ABQ8N0C0</accession>
<evidence type="ECO:0000256" key="2">
    <source>
        <dbReference type="ARBA" id="ARBA00008763"/>
    </source>
</evidence>
<reference evidence="9 10" key="1">
    <citation type="submission" date="2022-01" db="EMBL/GenBank/DDBJ databases">
        <title>A high-quality chromosome-level genome assembly of rohu carp, Labeo rohita.</title>
        <authorList>
            <person name="Arick M.A. II"/>
            <person name="Hsu C.-Y."/>
            <person name="Magbanua Z."/>
            <person name="Pechanova O."/>
            <person name="Grover C."/>
            <person name="Miller E."/>
            <person name="Thrash A."/>
            <person name="Ezzel L."/>
            <person name="Alam S."/>
            <person name="Benzie J."/>
            <person name="Hamilton M."/>
            <person name="Karsi A."/>
            <person name="Lawrence M.L."/>
            <person name="Peterson D.G."/>
        </authorList>
    </citation>
    <scope>NUCLEOTIDE SEQUENCE [LARGE SCALE GENOMIC DNA]</scope>
    <source>
        <strain evidence="10">BAU-BD-2019</strain>
        <tissue evidence="9">Blood</tissue>
    </source>
</reference>
<gene>
    <name evidence="9" type="ORF">H4Q32_005131</name>
</gene>
<feature type="compositionally biased region" description="Gly residues" evidence="7">
    <location>
        <begin position="115"/>
        <end position="124"/>
    </location>
</feature>
<protein>
    <submittedName>
        <fullName evidence="9">CD99 antigen-like protein 2</fullName>
    </submittedName>
</protein>
<evidence type="ECO:0000256" key="7">
    <source>
        <dbReference type="SAM" id="MobiDB-lite"/>
    </source>
</evidence>
<dbReference type="Pfam" id="PF12301">
    <property type="entry name" value="CD99L2"/>
    <property type="match status" value="1"/>
</dbReference>